<sequence length="76" mass="7972">MSELVNYPHLEAGSYHIMTPPCLPSPLRALGLVREVLGGAPPHADAPVGAWCPPCSTRKNQGSVEVAIQGEAAARQ</sequence>
<reference evidence="1 2" key="1">
    <citation type="submission" date="2017-04" db="EMBL/GenBank/DDBJ databases">
        <title>Novel microbial lineages endemic to geothermal iron-oxide mats fill important gaps in the evolutionary history of Archaea.</title>
        <authorList>
            <person name="Jay Z.J."/>
            <person name="Beam J.P."/>
            <person name="Dlakic M."/>
            <person name="Rusch D.B."/>
            <person name="Kozubal M.A."/>
            <person name="Inskeep W.P."/>
        </authorList>
    </citation>
    <scope>NUCLEOTIDE SEQUENCE [LARGE SCALE GENOMIC DNA]</scope>
    <source>
        <strain evidence="1">ECH_B_2</strain>
    </source>
</reference>
<proteinExistence type="predicted"/>
<gene>
    <name evidence="1" type="ORF">B9Q06_00035</name>
</gene>
<dbReference type="AlphaFoldDB" id="A0A2R6BD53"/>
<dbReference type="Proteomes" id="UP000241284">
    <property type="component" value="Unassembled WGS sequence"/>
</dbReference>
<comment type="caution">
    <text evidence="1">The sequence shown here is derived from an EMBL/GenBank/DDBJ whole genome shotgun (WGS) entry which is preliminary data.</text>
</comment>
<protein>
    <submittedName>
        <fullName evidence="1">Uncharacterized protein</fullName>
    </submittedName>
</protein>
<name>A0A2R6BD53_9ARCH</name>
<evidence type="ECO:0000313" key="1">
    <source>
        <dbReference type="EMBL" id="PSN96583.1"/>
    </source>
</evidence>
<dbReference type="EMBL" id="NEXH01000001">
    <property type="protein sequence ID" value="PSN96583.1"/>
    <property type="molecule type" value="Genomic_DNA"/>
</dbReference>
<accession>A0A2R6BD53</accession>
<organism evidence="1 2">
    <name type="scientific">Candidatus Marsarchaeota G2 archaeon ECH_B_2</name>
    <dbReference type="NCBI Taxonomy" id="1978160"/>
    <lineage>
        <taxon>Archaea</taxon>
        <taxon>Candidatus Marsarchaeota</taxon>
        <taxon>Candidatus Marsarchaeota group 2</taxon>
    </lineage>
</organism>
<evidence type="ECO:0000313" key="2">
    <source>
        <dbReference type="Proteomes" id="UP000241284"/>
    </source>
</evidence>